<accession>A0A7J6ABP5</accession>
<reference evidence="2 3" key="1">
    <citation type="submission" date="2020-02" db="EMBL/GenBank/DDBJ databases">
        <title>A chromosome-scale genome assembly of the black bullhead catfish (Ameiurus melas).</title>
        <authorList>
            <person name="Wen M."/>
            <person name="Zham M."/>
            <person name="Cabau C."/>
            <person name="Klopp C."/>
            <person name="Donnadieu C."/>
            <person name="Roques C."/>
            <person name="Bouchez O."/>
            <person name="Lampietro C."/>
            <person name="Jouanno E."/>
            <person name="Herpin A."/>
            <person name="Louis A."/>
            <person name="Berthelot C."/>
            <person name="Parey E."/>
            <person name="Roest-Crollius H."/>
            <person name="Braasch I."/>
            <person name="Postlethwait J."/>
            <person name="Robinson-Rechavi M."/>
            <person name="Echchiki A."/>
            <person name="Begum T."/>
            <person name="Montfort J."/>
            <person name="Schartl M."/>
            <person name="Bobe J."/>
            <person name="Guiguen Y."/>
        </authorList>
    </citation>
    <scope>NUCLEOTIDE SEQUENCE [LARGE SCALE GENOMIC DNA]</scope>
    <source>
        <strain evidence="2">M_S1</strain>
        <tissue evidence="2">Blood</tissue>
    </source>
</reference>
<feature type="chain" id="PRO_5029465258" description="Secreted protein" evidence="1">
    <location>
        <begin position="29"/>
        <end position="76"/>
    </location>
</feature>
<protein>
    <recommendedName>
        <fullName evidence="4">Secreted protein</fullName>
    </recommendedName>
</protein>
<keyword evidence="3" id="KW-1185">Reference proteome</keyword>
<dbReference type="AlphaFoldDB" id="A0A7J6ABP5"/>
<proteinExistence type="predicted"/>
<dbReference type="EMBL" id="JAAGNN010000015">
    <property type="protein sequence ID" value="KAF4079447.1"/>
    <property type="molecule type" value="Genomic_DNA"/>
</dbReference>
<comment type="caution">
    <text evidence="2">The sequence shown here is derived from an EMBL/GenBank/DDBJ whole genome shotgun (WGS) entry which is preliminary data.</text>
</comment>
<dbReference type="Proteomes" id="UP000593565">
    <property type="component" value="Unassembled WGS sequence"/>
</dbReference>
<organism evidence="2 3">
    <name type="scientific">Ameiurus melas</name>
    <name type="common">Black bullhead</name>
    <name type="synonym">Silurus melas</name>
    <dbReference type="NCBI Taxonomy" id="219545"/>
    <lineage>
        <taxon>Eukaryota</taxon>
        <taxon>Metazoa</taxon>
        <taxon>Chordata</taxon>
        <taxon>Craniata</taxon>
        <taxon>Vertebrata</taxon>
        <taxon>Euteleostomi</taxon>
        <taxon>Actinopterygii</taxon>
        <taxon>Neopterygii</taxon>
        <taxon>Teleostei</taxon>
        <taxon>Ostariophysi</taxon>
        <taxon>Siluriformes</taxon>
        <taxon>Ictaluridae</taxon>
        <taxon>Ameiurus</taxon>
    </lineage>
</organism>
<feature type="signal peptide" evidence="1">
    <location>
        <begin position="1"/>
        <end position="28"/>
    </location>
</feature>
<evidence type="ECO:0000313" key="3">
    <source>
        <dbReference type="Proteomes" id="UP000593565"/>
    </source>
</evidence>
<evidence type="ECO:0000256" key="1">
    <source>
        <dbReference type="SAM" id="SignalP"/>
    </source>
</evidence>
<gene>
    <name evidence="2" type="ORF">AMELA_G00178120</name>
</gene>
<evidence type="ECO:0000313" key="2">
    <source>
        <dbReference type="EMBL" id="KAF4079447.1"/>
    </source>
</evidence>
<name>A0A7J6ABP5_AMEME</name>
<evidence type="ECO:0008006" key="4">
    <source>
        <dbReference type="Google" id="ProtNLM"/>
    </source>
</evidence>
<sequence length="76" mass="8808">MRCTVVLKAAGGHHILTVLLILTPLCSGTHYSISVPQTSVKCLQFMFQMLNVRIIRNTHYNIWKFENSVISHRFRH</sequence>
<keyword evidence="1" id="KW-0732">Signal</keyword>